<dbReference type="AlphaFoldDB" id="A0A8T3BZ57"/>
<dbReference type="Proteomes" id="UP000829196">
    <property type="component" value="Unassembled WGS sequence"/>
</dbReference>
<gene>
    <name evidence="2" type="ORF">KFK09_005746</name>
</gene>
<name>A0A8T3BZ57_DENNO</name>
<evidence type="ECO:0000256" key="1">
    <source>
        <dbReference type="SAM" id="MobiDB-lite"/>
    </source>
</evidence>
<organism evidence="2 3">
    <name type="scientific">Dendrobium nobile</name>
    <name type="common">Orchid</name>
    <dbReference type="NCBI Taxonomy" id="94219"/>
    <lineage>
        <taxon>Eukaryota</taxon>
        <taxon>Viridiplantae</taxon>
        <taxon>Streptophyta</taxon>
        <taxon>Embryophyta</taxon>
        <taxon>Tracheophyta</taxon>
        <taxon>Spermatophyta</taxon>
        <taxon>Magnoliopsida</taxon>
        <taxon>Liliopsida</taxon>
        <taxon>Asparagales</taxon>
        <taxon>Orchidaceae</taxon>
        <taxon>Epidendroideae</taxon>
        <taxon>Malaxideae</taxon>
        <taxon>Dendrobiinae</taxon>
        <taxon>Dendrobium</taxon>
    </lineage>
</organism>
<dbReference type="EMBL" id="JAGYWB010000005">
    <property type="protein sequence ID" value="KAI0523351.1"/>
    <property type="molecule type" value="Genomic_DNA"/>
</dbReference>
<feature type="region of interest" description="Disordered" evidence="1">
    <location>
        <begin position="1"/>
        <end position="50"/>
    </location>
</feature>
<evidence type="ECO:0000313" key="3">
    <source>
        <dbReference type="Proteomes" id="UP000829196"/>
    </source>
</evidence>
<protein>
    <submittedName>
        <fullName evidence="2">Uncharacterized protein</fullName>
    </submittedName>
</protein>
<evidence type="ECO:0000313" key="2">
    <source>
        <dbReference type="EMBL" id="KAI0523351.1"/>
    </source>
</evidence>
<accession>A0A8T3BZ57</accession>
<sequence length="73" mass="8148">MNTGAEAVSSVAQKAEQGSKRPSQRIPPIANPPIRPGCHRDHPWPENHKVGLGHHRHIVIRLHQAPQKHQIDP</sequence>
<keyword evidence="3" id="KW-1185">Reference proteome</keyword>
<comment type="caution">
    <text evidence="2">The sequence shown here is derived from an EMBL/GenBank/DDBJ whole genome shotgun (WGS) entry which is preliminary data.</text>
</comment>
<proteinExistence type="predicted"/>
<reference evidence="2" key="1">
    <citation type="journal article" date="2022" name="Front. Genet.">
        <title>Chromosome-Scale Assembly of the Dendrobium nobile Genome Provides Insights Into the Molecular Mechanism of the Biosynthesis of the Medicinal Active Ingredient of Dendrobium.</title>
        <authorList>
            <person name="Xu Q."/>
            <person name="Niu S.-C."/>
            <person name="Li K.-L."/>
            <person name="Zheng P.-J."/>
            <person name="Zhang X.-J."/>
            <person name="Jia Y."/>
            <person name="Liu Y."/>
            <person name="Niu Y.-X."/>
            <person name="Yu L.-H."/>
            <person name="Chen D.-F."/>
            <person name="Zhang G.-Q."/>
        </authorList>
    </citation>
    <scope>NUCLEOTIDE SEQUENCE</scope>
    <source>
        <tissue evidence="2">Leaf</tissue>
    </source>
</reference>
<feature type="compositionally biased region" description="Basic and acidic residues" evidence="1">
    <location>
        <begin position="38"/>
        <end position="49"/>
    </location>
</feature>